<dbReference type="PANTHER" id="PTHR10543">
    <property type="entry name" value="BETA-CAROTENE DIOXYGENASE"/>
    <property type="match status" value="1"/>
</dbReference>
<organism evidence="6 7">
    <name type="scientific">Streptomyces pseudovenezuelae</name>
    <dbReference type="NCBI Taxonomy" id="67350"/>
    <lineage>
        <taxon>Bacteria</taxon>
        <taxon>Bacillati</taxon>
        <taxon>Actinomycetota</taxon>
        <taxon>Actinomycetes</taxon>
        <taxon>Kitasatosporales</taxon>
        <taxon>Streptomycetaceae</taxon>
        <taxon>Streptomyces</taxon>
        <taxon>Streptomyces aurantiacus group</taxon>
    </lineage>
</organism>
<evidence type="ECO:0000313" key="6">
    <source>
        <dbReference type="EMBL" id="MDH6219591.1"/>
    </source>
</evidence>
<keyword evidence="7" id="KW-1185">Reference proteome</keyword>
<evidence type="ECO:0000256" key="1">
    <source>
        <dbReference type="ARBA" id="ARBA00006787"/>
    </source>
</evidence>
<comment type="caution">
    <text evidence="6">The sequence shown here is derived from an EMBL/GenBank/DDBJ whole genome shotgun (WGS) entry which is preliminary data.</text>
</comment>
<keyword evidence="2 5" id="KW-0479">Metal-binding</keyword>
<keyword evidence="5" id="KW-0223">Dioxygenase</keyword>
<dbReference type="PANTHER" id="PTHR10543:SF89">
    <property type="entry name" value="CAROTENOID 9,10(9',10')-CLEAVAGE DIOXYGENASE 1"/>
    <property type="match status" value="1"/>
</dbReference>
<accession>A0ABT6LTF7</accession>
<dbReference type="InterPro" id="IPR004294">
    <property type="entry name" value="Carotenoid_Oase"/>
</dbReference>
<dbReference type="RefSeq" id="WP_280880400.1">
    <property type="nucleotide sequence ID" value="NZ_JARXVH010000013.1"/>
</dbReference>
<evidence type="ECO:0000256" key="4">
    <source>
        <dbReference type="ARBA" id="ARBA00023004"/>
    </source>
</evidence>
<comment type="similarity">
    <text evidence="1 5">Belongs to the carotenoid oxygenase family.</text>
</comment>
<evidence type="ECO:0000256" key="3">
    <source>
        <dbReference type="ARBA" id="ARBA00023002"/>
    </source>
</evidence>
<keyword evidence="3 5" id="KW-0560">Oxidoreductase</keyword>
<comment type="cofactor">
    <cofactor evidence="5">
        <name>Fe(2+)</name>
        <dbReference type="ChEBI" id="CHEBI:29033"/>
    </cofactor>
    <text evidence="5">Binds 1 Fe(2+) ion per subunit.</text>
</comment>
<evidence type="ECO:0000256" key="2">
    <source>
        <dbReference type="ARBA" id="ARBA00022723"/>
    </source>
</evidence>
<evidence type="ECO:0000256" key="5">
    <source>
        <dbReference type="RuleBase" id="RU364048"/>
    </source>
</evidence>
<sequence length="489" mass="54245">MTKPFPRSPQMSGWEAPQRFEGDIYDLEIEGEVPADLDGSFFRVAPDPQYPPMMGDDIFINGDGSVSAFRIQNGHIDFKMRYVQTPRYLREREARQSLFGLYRNPYTDDPSVAGLSRSTGNTNVVMHNGLLWALKEDSLPIALDPLTLETIGASDFAGQVSSRTFTAHPKFDPETGDMYCFGYEAKGEATDDIAYYVIDPAGKVKHETWFKQPYPGMVHDMAITENYVIFPVAPFTSDAERMRAGGLHWQWEPGLDVVYGVIPRFGGPEDVRWFSGPNAFVGHTLNAFEDRGKIYYDVPLTDGNVFGFFPDAEGRSSAPGELKGAVMRVELDPRRADLRAQGEVLLPTMAEFPAVDERYVSGAYRHVFLMDIDPALLDLSRVPAKPANMMYNRFLHVDAHSGTVRSSWAPGPSATVQEPVFVPRGAGAPEGDGYLIGLVNRLDEVRSDLVVLDTADITAGPVASARLPFRMKNALHGDWAGVEEFRRAS</sequence>
<dbReference type="Pfam" id="PF03055">
    <property type="entry name" value="RPE65"/>
    <property type="match status" value="1"/>
</dbReference>
<dbReference type="EC" id="1.13.11.-" evidence="5"/>
<gene>
    <name evidence="6" type="ORF">M2283_006930</name>
</gene>
<dbReference type="EMBL" id="JARXVH010000013">
    <property type="protein sequence ID" value="MDH6219591.1"/>
    <property type="molecule type" value="Genomic_DNA"/>
</dbReference>
<name>A0ABT6LTF7_9ACTN</name>
<protein>
    <recommendedName>
        <fullName evidence="5">Dioxygenase</fullName>
        <ecNumber evidence="5">1.13.11.-</ecNumber>
    </recommendedName>
</protein>
<dbReference type="Proteomes" id="UP001160499">
    <property type="component" value="Unassembled WGS sequence"/>
</dbReference>
<reference evidence="6 7" key="1">
    <citation type="submission" date="2023-04" db="EMBL/GenBank/DDBJ databases">
        <title>Forest soil microbial communities from Buena Vista Peninsula, Colon Province, Panama.</title>
        <authorList>
            <person name="Bouskill N."/>
        </authorList>
    </citation>
    <scope>NUCLEOTIDE SEQUENCE [LARGE SCALE GENOMIC DNA]</scope>
    <source>
        <strain evidence="6 7">GGS1</strain>
    </source>
</reference>
<keyword evidence="4 5" id="KW-0408">Iron</keyword>
<proteinExistence type="inferred from homology"/>
<evidence type="ECO:0000313" key="7">
    <source>
        <dbReference type="Proteomes" id="UP001160499"/>
    </source>
</evidence>